<gene>
    <name evidence="1" type="ORF">TGCAST_284580B</name>
</gene>
<keyword evidence="1" id="KW-0418">Kinase</keyword>
<evidence type="ECO:0000313" key="1">
    <source>
        <dbReference type="EMBL" id="RQX67112.1"/>
    </source>
</evidence>
<feature type="non-terminal residue" evidence="1">
    <location>
        <position position="1"/>
    </location>
</feature>
<name>A0A425HML8_TOXGO</name>
<dbReference type="EMBL" id="AHIV02002118">
    <property type="protein sequence ID" value="RQX67112.1"/>
    <property type="molecule type" value="Genomic_DNA"/>
</dbReference>
<dbReference type="VEuPathDB" id="ToxoDB:TGCAST_284580B"/>
<dbReference type="Proteomes" id="UP000284452">
    <property type="component" value="Unassembled WGS sequence"/>
</dbReference>
<dbReference type="GO" id="GO:0016301">
    <property type="term" value="F:kinase activity"/>
    <property type="evidence" value="ECO:0007669"/>
    <property type="project" value="UniProtKB-KW"/>
</dbReference>
<sequence length="31" mass="3306">VVATDNTAGEKAMAFWSMLKKNGINAGFTTM</sequence>
<organism evidence="1 2">
    <name type="scientific">Toxoplasma gondii CAST</name>
    <dbReference type="NCBI Taxonomy" id="943122"/>
    <lineage>
        <taxon>Eukaryota</taxon>
        <taxon>Sar</taxon>
        <taxon>Alveolata</taxon>
        <taxon>Apicomplexa</taxon>
        <taxon>Conoidasida</taxon>
        <taxon>Coccidia</taxon>
        <taxon>Eucoccidiorida</taxon>
        <taxon>Eimeriorina</taxon>
        <taxon>Sarcocystidae</taxon>
        <taxon>Toxoplasma</taxon>
    </lineage>
</organism>
<keyword evidence="1" id="KW-0808">Transferase</keyword>
<dbReference type="AlphaFoldDB" id="A0A425HML8"/>
<proteinExistence type="predicted"/>
<reference evidence="1 2" key="1">
    <citation type="submission" date="2017-10" db="EMBL/GenBank/DDBJ databases">
        <authorList>
            <person name="Sibley D."/>
            <person name="Venepally P."/>
            <person name="Karamycheva S."/>
            <person name="Hadjithomas M."/>
            <person name="Khan A."/>
            <person name="Brunk B."/>
            <person name="Roos D."/>
            <person name="Caler E."/>
            <person name="Lorenzi H."/>
        </authorList>
    </citation>
    <scope>NUCLEOTIDE SEQUENCE [LARGE SCALE GENOMIC DNA]</scope>
    <source>
        <strain evidence="1 2">CAST</strain>
    </source>
</reference>
<protein>
    <submittedName>
        <fullName evidence="1">Ribose-phosphate diphosphokinase subfamily protein</fullName>
        <ecNumber evidence="1">2.7.6.1</ecNumber>
    </submittedName>
</protein>
<feature type="non-terminal residue" evidence="1">
    <location>
        <position position="31"/>
    </location>
</feature>
<dbReference type="GO" id="GO:0004749">
    <property type="term" value="F:ribose phosphate diphosphokinase activity"/>
    <property type="evidence" value="ECO:0007669"/>
    <property type="project" value="UniProtKB-EC"/>
</dbReference>
<comment type="caution">
    <text evidence="1">The sequence shown here is derived from an EMBL/GenBank/DDBJ whole genome shotgun (WGS) entry which is preliminary data.</text>
</comment>
<dbReference type="EC" id="2.7.6.1" evidence="1"/>
<evidence type="ECO:0000313" key="2">
    <source>
        <dbReference type="Proteomes" id="UP000284452"/>
    </source>
</evidence>
<accession>A0A425HML8</accession>